<evidence type="ECO:0000256" key="2">
    <source>
        <dbReference type="ARBA" id="ARBA00022679"/>
    </source>
</evidence>
<dbReference type="InterPro" id="IPR036477">
    <property type="entry name" value="Formyl_transf_N_sf"/>
</dbReference>
<accession>A0A329VDX8</accession>
<feature type="domain" description="Formyl transferase C-terminal" evidence="5">
    <location>
        <begin position="215"/>
        <end position="298"/>
    </location>
</feature>
<dbReference type="GO" id="GO:0004479">
    <property type="term" value="F:methionyl-tRNA formyltransferase activity"/>
    <property type="evidence" value="ECO:0007669"/>
    <property type="project" value="TreeGrafter"/>
</dbReference>
<dbReference type="GO" id="GO:0005829">
    <property type="term" value="C:cytosol"/>
    <property type="evidence" value="ECO:0007669"/>
    <property type="project" value="TreeGrafter"/>
</dbReference>
<comment type="caution">
    <text evidence="6">The sequence shown here is derived from an EMBL/GenBank/DDBJ whole genome shotgun (WGS) entry which is preliminary data.</text>
</comment>
<organism evidence="6 7">
    <name type="scientific">Photorhabdus laumondii subsp. clarkei</name>
    <dbReference type="NCBI Taxonomy" id="2029685"/>
    <lineage>
        <taxon>Bacteria</taxon>
        <taxon>Pseudomonadati</taxon>
        <taxon>Pseudomonadota</taxon>
        <taxon>Gammaproteobacteria</taxon>
        <taxon>Enterobacterales</taxon>
        <taxon>Morganellaceae</taxon>
        <taxon>Photorhabdus</taxon>
    </lineage>
</organism>
<comment type="similarity">
    <text evidence="1">Belongs to the Fmt family.</text>
</comment>
<dbReference type="Proteomes" id="UP000250870">
    <property type="component" value="Unassembled WGS sequence"/>
</dbReference>
<dbReference type="AlphaFoldDB" id="A0A329VDX8"/>
<dbReference type="Gene3D" id="3.40.50.12230">
    <property type="match status" value="1"/>
</dbReference>
<dbReference type="InterPro" id="IPR005793">
    <property type="entry name" value="Formyl_trans_C"/>
</dbReference>
<dbReference type="Pfam" id="PF02911">
    <property type="entry name" value="Formyl_trans_C"/>
    <property type="match status" value="1"/>
</dbReference>
<dbReference type="SUPFAM" id="SSF53328">
    <property type="entry name" value="Formyltransferase"/>
    <property type="match status" value="1"/>
</dbReference>
<dbReference type="PANTHER" id="PTHR11138:SF5">
    <property type="entry name" value="METHIONYL-TRNA FORMYLTRANSFERASE, MITOCHONDRIAL"/>
    <property type="match status" value="1"/>
</dbReference>
<feature type="domain" description="Formyl transferase N-terminal" evidence="4">
    <location>
        <begin position="30"/>
        <end position="179"/>
    </location>
</feature>
<evidence type="ECO:0000256" key="3">
    <source>
        <dbReference type="ARBA" id="ARBA00022917"/>
    </source>
</evidence>
<keyword evidence="3" id="KW-0648">Protein biosynthesis</keyword>
<sequence length="339" mass="37395">MSNRLKVVLFSEINSKLGSPFLRVLSAHPLIKLIAVVTSPENVLCSYFVNDDTTVDIEIEAKALGIKVLRPVRVSAPGVADELAKLEPDYLIVANFQQLLSPELLAVPRIAAINFHPSPLPHYAGLAPFFWMVRNGESQSAISVIKMDEGLDTGPIIMQRQISLTNQETTISLRTFQEKQNVLMLLDLIPSLANGAFTCVPQDLSKRTYYGRPQEQDYLLDFNLDAKTLQRHIRAGYRHPGAHFFLPDGTKVVVLSAIVPHGVDIGVPNLPGCIVQTASGIFIATADEWLQLLTVEVNGVESPAVPNTIPEIFRLARQMTIRDEIASNTQDQMACVTDF</sequence>
<evidence type="ECO:0000313" key="7">
    <source>
        <dbReference type="Proteomes" id="UP000250870"/>
    </source>
</evidence>
<proteinExistence type="inferred from homology"/>
<evidence type="ECO:0000256" key="1">
    <source>
        <dbReference type="ARBA" id="ARBA00010699"/>
    </source>
</evidence>
<keyword evidence="2 6" id="KW-0808">Transferase</keyword>
<dbReference type="Pfam" id="PF00551">
    <property type="entry name" value="Formyl_trans_N"/>
    <property type="match status" value="1"/>
</dbReference>
<dbReference type="SUPFAM" id="SSF50486">
    <property type="entry name" value="FMT C-terminal domain-like"/>
    <property type="match status" value="1"/>
</dbReference>
<name>A0A329VDX8_9GAMM</name>
<evidence type="ECO:0000259" key="4">
    <source>
        <dbReference type="Pfam" id="PF00551"/>
    </source>
</evidence>
<reference evidence="6 7" key="1">
    <citation type="journal article" date="2018" name="Int. J. Syst. Evol. Microbiol.">
        <title>Whole-genome-based revisit of Photorhabdus phylogeny: proposal for the elevation of most Photorhabdus subspecies to the species level and description of one novel species Photorhabdus bodei sp. nov., and one novel subspecies Photorhabdus laumondii subsp. clarkei subsp. nov.</title>
        <authorList>
            <person name="Machado R.A.R."/>
            <person name="Wuthrich D."/>
            <person name="Kuhnert P."/>
            <person name="Arce C.C.M."/>
            <person name="Thonen L."/>
            <person name="Ruiz C."/>
            <person name="Zhang X."/>
            <person name="Robert C.A.M."/>
            <person name="Karimi J."/>
            <person name="Kamali S."/>
            <person name="Ma J."/>
            <person name="Bruggmann R."/>
            <person name="Erb M."/>
        </authorList>
    </citation>
    <scope>NUCLEOTIDE SEQUENCE [LARGE SCALE GENOMIC DNA]</scope>
    <source>
        <strain evidence="6 7">BOJ-47</strain>
    </source>
</reference>
<dbReference type="PANTHER" id="PTHR11138">
    <property type="entry name" value="METHIONYL-TRNA FORMYLTRANSFERASE"/>
    <property type="match status" value="1"/>
</dbReference>
<dbReference type="RefSeq" id="WP_113026227.1">
    <property type="nucleotide sequence ID" value="NZ_CAWNWQ010000020.1"/>
</dbReference>
<evidence type="ECO:0000313" key="6">
    <source>
        <dbReference type="EMBL" id="RAW89296.1"/>
    </source>
</evidence>
<gene>
    <name evidence="6" type="ORF">CKY01_14710</name>
</gene>
<evidence type="ECO:0000259" key="5">
    <source>
        <dbReference type="Pfam" id="PF02911"/>
    </source>
</evidence>
<protein>
    <submittedName>
        <fullName evidence="6">Formyl transferase</fullName>
    </submittedName>
</protein>
<dbReference type="CDD" id="cd08704">
    <property type="entry name" value="Met_tRNA_FMT_C"/>
    <property type="match status" value="1"/>
</dbReference>
<dbReference type="InterPro" id="IPR011034">
    <property type="entry name" value="Formyl_transferase-like_C_sf"/>
</dbReference>
<dbReference type="InterPro" id="IPR002376">
    <property type="entry name" value="Formyl_transf_N"/>
</dbReference>
<dbReference type="InterPro" id="IPR044135">
    <property type="entry name" value="Met-tRNA-FMT_C"/>
</dbReference>
<dbReference type="EMBL" id="NSCI01000020">
    <property type="protein sequence ID" value="RAW89296.1"/>
    <property type="molecule type" value="Genomic_DNA"/>
</dbReference>